<feature type="region of interest" description="Disordered" evidence="1">
    <location>
        <begin position="58"/>
        <end position="104"/>
    </location>
</feature>
<feature type="compositionally biased region" description="Polar residues" evidence="1">
    <location>
        <begin position="85"/>
        <end position="103"/>
    </location>
</feature>
<accession>A0ABY2H8M6</accession>
<name>A0ABY2H8M6_9HYPO</name>
<protein>
    <submittedName>
        <fullName evidence="2">Uncharacterized protein</fullName>
    </submittedName>
</protein>
<dbReference type="Proteomes" id="UP001642720">
    <property type="component" value="Unassembled WGS sequence"/>
</dbReference>
<evidence type="ECO:0000256" key="1">
    <source>
        <dbReference type="SAM" id="MobiDB-lite"/>
    </source>
</evidence>
<dbReference type="EMBL" id="PPTA01000004">
    <property type="protein sequence ID" value="TFB04476.1"/>
    <property type="molecule type" value="Genomic_DNA"/>
</dbReference>
<feature type="compositionally biased region" description="Basic residues" evidence="1">
    <location>
        <begin position="74"/>
        <end position="84"/>
    </location>
</feature>
<sequence length="303" mass="33273">MLRMALRLDASLFASNHGTAWPLHPGLCQVLRTSASLLPAQLVRAPIVACARLPTASARKAAATRDERQPQRQPRPRKASKASKRQPQAKVTSPGPTATQGRSPTVELFVLIMSETAARRRTAPKSDPNRREVCYRLYSYHCAVGSGHDWMPAALRLTFSISSGASSFPRPSSPASSADARIWPKPDLDRKRACRAVWHCEPSPWNPCSTSRLSQRQLRAGPMTIAYRWFGLASLVARPRFPSDEAAGAHRIRGLILACGCKGRDSHPRFALEGKQLPFCPYICEPSFSEVVGRHDASVSSVM</sequence>
<keyword evidence="3" id="KW-1185">Reference proteome</keyword>
<evidence type="ECO:0000313" key="3">
    <source>
        <dbReference type="Proteomes" id="UP001642720"/>
    </source>
</evidence>
<dbReference type="RefSeq" id="XP_073560677.1">
    <property type="nucleotide sequence ID" value="XM_073701054.1"/>
</dbReference>
<evidence type="ECO:0000313" key="2">
    <source>
        <dbReference type="EMBL" id="TFB04476.1"/>
    </source>
</evidence>
<reference evidence="2 3" key="1">
    <citation type="submission" date="2018-01" db="EMBL/GenBank/DDBJ databases">
        <title>Genome characterization of the sugarcane-associated fungus Trichoderma ghanense CCMA-1212 and their application in lignocelulose bioconversion.</title>
        <authorList>
            <person name="Steindorff A.S."/>
            <person name="Mendes T.D."/>
            <person name="Vilela E.S.D."/>
            <person name="Rodrigues D.S."/>
            <person name="Formighieri E.F."/>
            <person name="Melo I.S."/>
            <person name="Favaro L.C.L."/>
        </authorList>
    </citation>
    <scope>NUCLEOTIDE SEQUENCE [LARGE SCALE GENOMIC DNA]</scope>
    <source>
        <strain evidence="2 3">CCMA-1212</strain>
    </source>
</reference>
<dbReference type="GeneID" id="300575504"/>
<comment type="caution">
    <text evidence="2">The sequence shown here is derived from an EMBL/GenBank/DDBJ whole genome shotgun (WGS) entry which is preliminary data.</text>
</comment>
<organism evidence="2 3">
    <name type="scientific">Trichoderma ghanense</name>
    <dbReference type="NCBI Taxonomy" id="65468"/>
    <lineage>
        <taxon>Eukaryota</taxon>
        <taxon>Fungi</taxon>
        <taxon>Dikarya</taxon>
        <taxon>Ascomycota</taxon>
        <taxon>Pezizomycotina</taxon>
        <taxon>Sordariomycetes</taxon>
        <taxon>Hypocreomycetidae</taxon>
        <taxon>Hypocreales</taxon>
        <taxon>Hypocreaceae</taxon>
        <taxon>Trichoderma</taxon>
    </lineage>
</organism>
<proteinExistence type="predicted"/>
<gene>
    <name evidence="2" type="ORF">CCMA1212_003718</name>
</gene>